<gene>
    <name evidence="1" type="ORF">MSG28_002635</name>
</gene>
<dbReference type="Proteomes" id="UP001064048">
    <property type="component" value="Chromosome 4"/>
</dbReference>
<proteinExistence type="predicted"/>
<keyword evidence="2" id="KW-1185">Reference proteome</keyword>
<evidence type="ECO:0000313" key="1">
    <source>
        <dbReference type="EMBL" id="KAI8423967.1"/>
    </source>
</evidence>
<protein>
    <submittedName>
        <fullName evidence="1">Uncharacterized protein</fullName>
    </submittedName>
</protein>
<feature type="non-terminal residue" evidence="1">
    <location>
        <position position="70"/>
    </location>
</feature>
<reference evidence="1 2" key="1">
    <citation type="journal article" date="2022" name="Genome Biol. Evol.">
        <title>The Spruce Budworm Genome: Reconstructing the Evolutionary History of Antifreeze Proteins.</title>
        <authorList>
            <person name="Beliveau C."/>
            <person name="Gagne P."/>
            <person name="Picq S."/>
            <person name="Vernygora O."/>
            <person name="Keeling C.I."/>
            <person name="Pinkney K."/>
            <person name="Doucet D."/>
            <person name="Wen F."/>
            <person name="Johnston J.S."/>
            <person name="Maaroufi H."/>
            <person name="Boyle B."/>
            <person name="Laroche J."/>
            <person name="Dewar K."/>
            <person name="Juretic N."/>
            <person name="Blackburn G."/>
            <person name="Nisole A."/>
            <person name="Brunet B."/>
            <person name="Brandao M."/>
            <person name="Lumley L."/>
            <person name="Duan J."/>
            <person name="Quan G."/>
            <person name="Lucarotti C.J."/>
            <person name="Roe A.D."/>
            <person name="Sperling F.A.H."/>
            <person name="Levesque R.C."/>
            <person name="Cusson M."/>
        </authorList>
    </citation>
    <scope>NUCLEOTIDE SEQUENCE [LARGE SCALE GENOMIC DNA]</scope>
    <source>
        <strain evidence="1">Glfc:IPQL:Cfum</strain>
    </source>
</reference>
<accession>A0ACC0JIN5</accession>
<comment type="caution">
    <text evidence="1">The sequence shown here is derived from an EMBL/GenBank/DDBJ whole genome shotgun (WGS) entry which is preliminary data.</text>
</comment>
<dbReference type="EMBL" id="CM046104">
    <property type="protein sequence ID" value="KAI8423967.1"/>
    <property type="molecule type" value="Genomic_DNA"/>
</dbReference>
<evidence type="ECO:0000313" key="2">
    <source>
        <dbReference type="Proteomes" id="UP001064048"/>
    </source>
</evidence>
<organism evidence="1 2">
    <name type="scientific">Choristoneura fumiferana</name>
    <name type="common">Spruce budworm moth</name>
    <name type="synonym">Archips fumiferana</name>
    <dbReference type="NCBI Taxonomy" id="7141"/>
    <lineage>
        <taxon>Eukaryota</taxon>
        <taxon>Metazoa</taxon>
        <taxon>Ecdysozoa</taxon>
        <taxon>Arthropoda</taxon>
        <taxon>Hexapoda</taxon>
        <taxon>Insecta</taxon>
        <taxon>Pterygota</taxon>
        <taxon>Neoptera</taxon>
        <taxon>Endopterygota</taxon>
        <taxon>Lepidoptera</taxon>
        <taxon>Glossata</taxon>
        <taxon>Ditrysia</taxon>
        <taxon>Tortricoidea</taxon>
        <taxon>Tortricidae</taxon>
        <taxon>Tortricinae</taxon>
        <taxon>Choristoneura</taxon>
    </lineage>
</organism>
<name>A0ACC0JIN5_CHOFU</name>
<sequence>MDPHMTALNSLKKKPSRKILSIMDFSYANATMEESAMVTHLKGVGRLFYIMSPQENMFKKKEDVPNFFIQ</sequence>